<gene>
    <name evidence="2" type="ORF">H1R20_g7766</name>
</gene>
<feature type="region of interest" description="Disordered" evidence="1">
    <location>
        <begin position="1"/>
        <end position="21"/>
    </location>
</feature>
<protein>
    <submittedName>
        <fullName evidence="2">Uncharacterized protein</fullName>
    </submittedName>
</protein>
<comment type="caution">
    <text evidence="2">The sequence shown here is derived from an EMBL/GenBank/DDBJ whole genome shotgun (WGS) entry which is preliminary data.</text>
</comment>
<evidence type="ECO:0000313" key="3">
    <source>
        <dbReference type="Proteomes" id="UP001140091"/>
    </source>
</evidence>
<dbReference type="EMBL" id="JANBPK010000880">
    <property type="protein sequence ID" value="KAJ2929327.1"/>
    <property type="molecule type" value="Genomic_DNA"/>
</dbReference>
<feature type="compositionally biased region" description="Polar residues" evidence="1">
    <location>
        <begin position="1"/>
        <end position="17"/>
    </location>
</feature>
<dbReference type="Proteomes" id="UP001140091">
    <property type="component" value="Unassembled WGS sequence"/>
</dbReference>
<feature type="non-terminal residue" evidence="2">
    <location>
        <position position="78"/>
    </location>
</feature>
<accession>A0A9W8J700</accession>
<proteinExistence type="predicted"/>
<organism evidence="2 3">
    <name type="scientific">Candolleomyces eurysporus</name>
    <dbReference type="NCBI Taxonomy" id="2828524"/>
    <lineage>
        <taxon>Eukaryota</taxon>
        <taxon>Fungi</taxon>
        <taxon>Dikarya</taxon>
        <taxon>Basidiomycota</taxon>
        <taxon>Agaricomycotina</taxon>
        <taxon>Agaricomycetes</taxon>
        <taxon>Agaricomycetidae</taxon>
        <taxon>Agaricales</taxon>
        <taxon>Agaricineae</taxon>
        <taxon>Psathyrellaceae</taxon>
        <taxon>Candolleomyces</taxon>
    </lineage>
</organism>
<evidence type="ECO:0000256" key="1">
    <source>
        <dbReference type="SAM" id="MobiDB-lite"/>
    </source>
</evidence>
<sequence>MSHTGNSANGDSTTNPQYLPPRIRRIVNNTVQDGTQATPAVAPAPAVTTTPSQTSVQPVLVVVIIVGNTGQSGQGTSA</sequence>
<dbReference type="AlphaFoldDB" id="A0A9W8J700"/>
<evidence type="ECO:0000313" key="2">
    <source>
        <dbReference type="EMBL" id="KAJ2929327.1"/>
    </source>
</evidence>
<reference evidence="2" key="1">
    <citation type="submission" date="2022-06" db="EMBL/GenBank/DDBJ databases">
        <title>Genome Sequence of Candolleomyces eurysporus.</title>
        <authorList>
            <person name="Buettner E."/>
        </authorList>
    </citation>
    <scope>NUCLEOTIDE SEQUENCE</scope>
    <source>
        <strain evidence="2">VTCC 930004</strain>
    </source>
</reference>
<name>A0A9W8J700_9AGAR</name>
<keyword evidence="3" id="KW-1185">Reference proteome</keyword>